<organism evidence="2 3">
    <name type="scientific">Candidatus Enterococcus ferrettii</name>
    <dbReference type="NCBI Taxonomy" id="2815324"/>
    <lineage>
        <taxon>Bacteria</taxon>
        <taxon>Bacillati</taxon>
        <taxon>Bacillota</taxon>
        <taxon>Bacilli</taxon>
        <taxon>Lactobacillales</taxon>
        <taxon>Enterococcaceae</taxon>
        <taxon>Enterococcus</taxon>
    </lineage>
</organism>
<keyword evidence="3" id="KW-1185">Reference proteome</keyword>
<reference evidence="2 3" key="1">
    <citation type="submission" date="2021-03" db="EMBL/GenBank/DDBJ databases">
        <authorList>
            <person name="Gilmore M.S."/>
            <person name="Schwartzman J."/>
            <person name="Van Tyne D."/>
            <person name="Martin M."/>
            <person name="Earl A.M."/>
            <person name="Manson A.L."/>
            <person name="Straub T."/>
            <person name="Salamzade R."/>
            <person name="Saavedra J."/>
            <person name="Lebreton F."/>
            <person name="Prichula J."/>
            <person name="Schaufler K."/>
            <person name="Gaca A."/>
            <person name="Sgardioli B."/>
            <person name="Wagenaar J."/>
            <person name="Strong T."/>
        </authorList>
    </citation>
    <scope>NUCLEOTIDE SEQUENCE [LARGE SCALE GENOMIC DNA]</scope>
    <source>
        <strain evidence="2 3">665A</strain>
    </source>
</reference>
<evidence type="ECO:0000313" key="3">
    <source>
        <dbReference type="Proteomes" id="UP000664357"/>
    </source>
</evidence>
<dbReference type="SUPFAM" id="SSF144052">
    <property type="entry name" value="Thermophilic metalloprotease-like"/>
    <property type="match status" value="1"/>
</dbReference>
<dbReference type="PANTHER" id="PTHR34448">
    <property type="entry name" value="AMINOPEPTIDASE"/>
    <property type="match status" value="1"/>
</dbReference>
<proteinExistence type="predicted"/>
<dbReference type="InterPro" id="IPR052170">
    <property type="entry name" value="M29_Exopeptidase"/>
</dbReference>
<dbReference type="PANTHER" id="PTHR34448:SF1">
    <property type="entry name" value="BLL6088 PROTEIN"/>
    <property type="match status" value="1"/>
</dbReference>
<dbReference type="RefSeq" id="WP_207701302.1">
    <property type="nucleotide sequence ID" value="NZ_JAFREL020000002.1"/>
</dbReference>
<keyword evidence="1" id="KW-0479">Metal-binding</keyword>
<reference evidence="2 3" key="2">
    <citation type="submission" date="2024-02" db="EMBL/GenBank/DDBJ databases">
        <title>The Genome Sequence of Enterococcus sp. DIV0159.</title>
        <authorList>
            <person name="Earl A."/>
            <person name="Manson A."/>
            <person name="Gilmore M."/>
            <person name="Sanders J."/>
            <person name="Shea T."/>
            <person name="Howe W."/>
            <person name="Livny J."/>
            <person name="Cuomo C."/>
            <person name="Neafsey D."/>
            <person name="Birren B."/>
        </authorList>
    </citation>
    <scope>NUCLEOTIDE SEQUENCE [LARGE SCALE GENOMIC DNA]</scope>
    <source>
        <strain evidence="2 3">665A</strain>
    </source>
</reference>
<protein>
    <recommendedName>
        <fullName evidence="4">Leucyl aminopeptidase</fullName>
    </recommendedName>
</protein>
<accession>A0ABV0EPM6</accession>
<gene>
    <name evidence="2" type="ORF">JZO67_002524</name>
</gene>
<name>A0ABV0EPM6_9ENTE</name>
<dbReference type="EMBL" id="JAFREL020000002">
    <property type="protein sequence ID" value="MEO1770571.1"/>
    <property type="molecule type" value="Genomic_DNA"/>
</dbReference>
<evidence type="ECO:0000256" key="1">
    <source>
        <dbReference type="ARBA" id="ARBA00022723"/>
    </source>
</evidence>
<comment type="caution">
    <text evidence="2">The sequence shown here is derived from an EMBL/GenBank/DDBJ whole genome shotgun (WGS) entry which is preliminary data.</text>
</comment>
<dbReference type="InterPro" id="IPR058739">
    <property type="entry name" value="NicX"/>
</dbReference>
<evidence type="ECO:0008006" key="4">
    <source>
        <dbReference type="Google" id="ProtNLM"/>
    </source>
</evidence>
<sequence>MKNNEYTAVEILLTTCSDCKKEENILIVSDPTSYPVAEKMWAGMERFPNKSIVLMDERTMHGQQPNEMVASAMLEADVIFGCTKFSLFHTQARREAVAKGARFVNMADYDVSMLKAGGLFCDFVEVGKKCSRMAELLENKSNCEVVADNGTRFTCSIKGRKPVPQYARSLKPGDSTSPPDIECATCAVEGSAQGVIYIDGSIPHPRLGLIHDEIRLDIRDGFIVKITGGKQAQILQEVMEGFNDPNVFNVGEIGFGLNDQCSLNGRMLEDEGCGGTVHIGCGDNRGFGGVVASDYHLDLVFKMPTVYIDGEKIYNKGEVC</sequence>
<dbReference type="Pfam" id="PF26233">
    <property type="entry name" value="NicX"/>
    <property type="match status" value="1"/>
</dbReference>
<evidence type="ECO:0000313" key="2">
    <source>
        <dbReference type="EMBL" id="MEO1770571.1"/>
    </source>
</evidence>
<dbReference type="Proteomes" id="UP000664357">
    <property type="component" value="Unassembled WGS sequence"/>
</dbReference>